<evidence type="ECO:0000256" key="1">
    <source>
        <dbReference type="SAM" id="MobiDB-lite"/>
    </source>
</evidence>
<evidence type="ECO:0000313" key="2">
    <source>
        <dbReference type="EMBL" id="DAD75698.1"/>
    </source>
</evidence>
<sequence length="123" mass="13430">MAKTDVHEFLGELDAGIFENKLATALSEVALGVLAHDKQGSVKIEFTLKKADSDNPSVQIQHKLSYVKPTKRGKSAEEDTTATPMFVHKGGALSVTPDKDQMPMFQGSDDQAFEQKATLKRPN</sequence>
<organism evidence="2">
    <name type="scientific">Podoviridae sp. ctzeq1</name>
    <dbReference type="NCBI Taxonomy" id="2826597"/>
    <lineage>
        <taxon>Viruses</taxon>
        <taxon>Duplodnaviria</taxon>
        <taxon>Heunggongvirae</taxon>
        <taxon>Uroviricota</taxon>
        <taxon>Caudoviricetes</taxon>
    </lineage>
</organism>
<accession>A0A8S5M0E3</accession>
<protein>
    <submittedName>
        <fullName evidence="2">Uncharacterized protein</fullName>
    </submittedName>
</protein>
<proteinExistence type="predicted"/>
<dbReference type="EMBL" id="BK014787">
    <property type="protein sequence ID" value="DAD75698.1"/>
    <property type="molecule type" value="Genomic_DNA"/>
</dbReference>
<feature type="region of interest" description="Disordered" evidence="1">
    <location>
        <begin position="68"/>
        <end position="123"/>
    </location>
</feature>
<name>A0A8S5M0E3_9CAUD</name>
<reference evidence="2" key="1">
    <citation type="journal article" date="2021" name="Proc. Natl. Acad. Sci. U.S.A.">
        <title>A Catalog of Tens of Thousands of Viruses from Human Metagenomes Reveals Hidden Associations with Chronic Diseases.</title>
        <authorList>
            <person name="Tisza M.J."/>
            <person name="Buck C.B."/>
        </authorList>
    </citation>
    <scope>NUCLEOTIDE SEQUENCE</scope>
    <source>
        <strain evidence="2">Ctzeq1</strain>
    </source>
</reference>